<evidence type="ECO:0000256" key="9">
    <source>
        <dbReference type="SAM" id="MobiDB-lite"/>
    </source>
</evidence>
<evidence type="ECO:0000256" key="5">
    <source>
        <dbReference type="ARBA" id="ARBA00023163"/>
    </source>
</evidence>
<dbReference type="STRING" id="3218.A0A2K1ICQ2"/>
<dbReference type="SUPFAM" id="SSF101936">
    <property type="entry name" value="DNA-binding pseudobarrel domain"/>
    <property type="match status" value="1"/>
</dbReference>
<dbReference type="SMART" id="SM01019">
    <property type="entry name" value="B3"/>
    <property type="match status" value="1"/>
</dbReference>
<dbReference type="InterPro" id="IPR053793">
    <property type="entry name" value="PB1-like"/>
</dbReference>
<feature type="compositionally biased region" description="Polar residues" evidence="9">
    <location>
        <begin position="517"/>
        <end position="533"/>
    </location>
</feature>
<evidence type="ECO:0000259" key="11">
    <source>
        <dbReference type="PROSITE" id="PS51745"/>
    </source>
</evidence>
<dbReference type="GO" id="GO:0009734">
    <property type="term" value="P:auxin-activated signaling pathway"/>
    <property type="evidence" value="ECO:0007669"/>
    <property type="project" value="UniProtKB-KW"/>
</dbReference>
<keyword evidence="7 8" id="KW-0927">Auxin signaling pathway</keyword>
<dbReference type="InterPro" id="IPR044835">
    <property type="entry name" value="ARF_plant"/>
</dbReference>
<dbReference type="PaxDb" id="3218-PP1S6_240V6.1"/>
<dbReference type="Pfam" id="PF06507">
    <property type="entry name" value="ARF_AD"/>
    <property type="match status" value="1"/>
</dbReference>
<dbReference type="EnsemblPlants" id="Pp3c26_11550V3.1">
    <property type="protein sequence ID" value="Pp3c26_11550V3.1"/>
    <property type="gene ID" value="Pp3c26_11550"/>
</dbReference>
<dbReference type="GO" id="GO:0005634">
    <property type="term" value="C:nucleus"/>
    <property type="evidence" value="ECO:0000318"/>
    <property type="project" value="GO_Central"/>
</dbReference>
<feature type="region of interest" description="Disordered" evidence="9">
    <location>
        <begin position="1"/>
        <end position="23"/>
    </location>
</feature>
<dbReference type="FunFam" id="2.40.330.10:FF:000001">
    <property type="entry name" value="Auxin response factor"/>
    <property type="match status" value="1"/>
</dbReference>
<evidence type="ECO:0000256" key="1">
    <source>
        <dbReference type="ARBA" id="ARBA00004123"/>
    </source>
</evidence>
<dbReference type="AlphaFoldDB" id="A0A2K1ICQ2"/>
<sequence length="803" mass="88782">MYSNPPARLSASGHVSSTMDPGGRRSLNSELWHACAGSLVSLPPVGSRVVYFPQGHIEQVAASTQKEADVPIPNYPSLPSRLFCLLDNVSLHADHETDEVYAQMTLLPIQNSEKEALLAPDSVIPNKQPSEYFCKTLTASDTSTHGGFSIPRRAAEKVFPPLDFTKSPPAQELVARDLHDQDWHFRHIYRGQPRRHLLTTGWSVFVSIKRLQAGDSVLFIRDDKDHLLLGIRRANRQQSVMPSSVLSSDSMHFGVLAAASHAAATSSRFKIFYNPRQSPSEFVIPLAKYQKALYNTQVTLGMRFRMAFETEESNVRKYMGTITCIGDLDPARWPKSDWRSLKVGWDESIAGDRQLRVSLWEIEPTPTPFLLCPPPVALRSKRPRGMQEEEDALEMLMKKSHMWPHGSDPSVSLKVGGLRLDPLWMRLPQPRLGPMVSSPQSGYYRALAAAALQEIRSVDPPTQLLPQSASSSQLFFGQPQSQSQPQQLMQHINDIPGPLLQLTTSQTQTVDLANPVGPSSSYRESDMHMTSPTTMSNSLALQGMMRRASTSATLSFSEGNQITSLMRKSHNGLQPYGTVQGVIQASTSWFSNQSDSQALISSQQSRVEASSGGVPESYALPQNNESSLHQGLGHQLPFGFRSNDQDSDQLQADRSHLLFGMSIDQPLGGSSVVSPQSYRKSKDDTGNNMLLTAYGPPVTPDSMNNGILSGEGLDGNGLFQRNSGWPAMPVAIPPRTFTKVHKLGSVGRSLDVRNFSNYTELRQELARRFQLDCLMEDPSSSGWQIVFVDNEDDTLLLGDDPWE</sequence>
<evidence type="ECO:0000256" key="7">
    <source>
        <dbReference type="ARBA" id="ARBA00023294"/>
    </source>
</evidence>
<dbReference type="PANTHER" id="PTHR31384:SF115">
    <property type="entry name" value="AUXIN RESPONSE FACTOR 6"/>
    <property type="match status" value="1"/>
</dbReference>
<feature type="domain" description="PB1" evidence="11">
    <location>
        <begin position="735"/>
        <end position="803"/>
    </location>
</feature>
<keyword evidence="14" id="KW-1185">Reference proteome</keyword>
<keyword evidence="5 8" id="KW-0804">Transcription</keyword>
<dbReference type="InterPro" id="IPR010525">
    <property type="entry name" value="ARF_dom"/>
</dbReference>
<comment type="similarity">
    <text evidence="2 8">Belongs to the ARF family.</text>
</comment>
<dbReference type="CDD" id="cd10017">
    <property type="entry name" value="B3_DNA"/>
    <property type="match status" value="1"/>
</dbReference>
<gene>
    <name evidence="13" type="primary">LOC112277958</name>
    <name evidence="12" type="ORF">PHYPA_030528</name>
</gene>
<dbReference type="GO" id="GO:0000976">
    <property type="term" value="F:transcription cis-regulatory region binding"/>
    <property type="evidence" value="ECO:0000318"/>
    <property type="project" value="GO_Central"/>
</dbReference>
<feature type="region of interest" description="Disordered" evidence="9">
    <location>
        <begin position="601"/>
        <end position="649"/>
    </location>
</feature>
<protein>
    <recommendedName>
        <fullName evidence="8">Auxin response factor</fullName>
    </recommendedName>
</protein>
<evidence type="ECO:0000313" key="13">
    <source>
        <dbReference type="EnsemblPlants" id="Pp3c26_11550V3.1"/>
    </source>
</evidence>
<comment type="function">
    <text evidence="8">Auxin response factors (ARFs) are transcriptional factors that bind specifically to the DNA sequence 5'-TGTCTC-3' found in the auxin-responsive promoter elements (AuxREs).</text>
</comment>
<comment type="subcellular location">
    <subcellularLocation>
        <location evidence="1 8">Nucleus</location>
    </subcellularLocation>
</comment>
<feature type="compositionally biased region" description="Polar residues" evidence="9">
    <location>
        <begin position="620"/>
        <end position="629"/>
    </location>
</feature>
<reference evidence="13" key="3">
    <citation type="submission" date="2020-12" db="UniProtKB">
        <authorList>
            <consortium name="EnsemblPlants"/>
        </authorList>
    </citation>
    <scope>IDENTIFICATION</scope>
</reference>
<dbReference type="Gene3D" id="2.30.30.1040">
    <property type="match status" value="1"/>
</dbReference>
<evidence type="ECO:0000256" key="3">
    <source>
        <dbReference type="ARBA" id="ARBA00023015"/>
    </source>
</evidence>
<dbReference type="Gene3D" id="2.40.330.10">
    <property type="entry name" value="DNA-binding pseudobarrel domain"/>
    <property type="match status" value="1"/>
</dbReference>
<dbReference type="FunFam" id="2.30.30.1040:FF:000001">
    <property type="entry name" value="Auxin response factor"/>
    <property type="match status" value="1"/>
</dbReference>
<dbReference type="EnsemblPlants" id="Pp3c26_11550V3.2">
    <property type="protein sequence ID" value="Pp3c26_11550V3.2"/>
    <property type="gene ID" value="Pp3c26_11550"/>
</dbReference>
<dbReference type="Gramene" id="Pp3c26_11550V3.2">
    <property type="protein sequence ID" value="Pp3c26_11550V3.2"/>
    <property type="gene ID" value="Pp3c26_11550"/>
</dbReference>
<accession>A0A2K1ICQ2</accession>
<comment type="subunit">
    <text evidence="8">Homodimers and heterodimers.</text>
</comment>
<dbReference type="Proteomes" id="UP000006727">
    <property type="component" value="Chromosome 26"/>
</dbReference>
<dbReference type="InterPro" id="IPR003340">
    <property type="entry name" value="B3_DNA-bd"/>
</dbReference>
<dbReference type="InterPro" id="IPR015300">
    <property type="entry name" value="DNA-bd_pseudobarrel_sf"/>
</dbReference>
<dbReference type="GO" id="GO:0006355">
    <property type="term" value="P:regulation of DNA-templated transcription"/>
    <property type="evidence" value="ECO:0000318"/>
    <property type="project" value="GO_Central"/>
</dbReference>
<feature type="region of interest" description="Disordered" evidence="9">
    <location>
        <begin position="514"/>
        <end position="533"/>
    </location>
</feature>
<feature type="domain" description="TF-B3" evidence="10">
    <location>
        <begin position="133"/>
        <end position="235"/>
    </location>
</feature>
<reference evidence="12 14" key="2">
    <citation type="journal article" date="2018" name="Plant J.">
        <title>The Physcomitrella patens chromosome-scale assembly reveals moss genome structure and evolution.</title>
        <authorList>
            <person name="Lang D."/>
            <person name="Ullrich K.K."/>
            <person name="Murat F."/>
            <person name="Fuchs J."/>
            <person name="Jenkins J."/>
            <person name="Haas F.B."/>
            <person name="Piednoel M."/>
            <person name="Gundlach H."/>
            <person name="Van Bel M."/>
            <person name="Meyberg R."/>
            <person name="Vives C."/>
            <person name="Morata J."/>
            <person name="Symeonidi A."/>
            <person name="Hiss M."/>
            <person name="Muchero W."/>
            <person name="Kamisugi Y."/>
            <person name="Saleh O."/>
            <person name="Blanc G."/>
            <person name="Decker E.L."/>
            <person name="van Gessel N."/>
            <person name="Grimwood J."/>
            <person name="Hayes R.D."/>
            <person name="Graham S.W."/>
            <person name="Gunter L.E."/>
            <person name="McDaniel S.F."/>
            <person name="Hoernstein S.N.W."/>
            <person name="Larsson A."/>
            <person name="Li F.W."/>
            <person name="Perroud P.F."/>
            <person name="Phillips J."/>
            <person name="Ranjan P."/>
            <person name="Rokshar D.S."/>
            <person name="Rothfels C.J."/>
            <person name="Schneider L."/>
            <person name="Shu S."/>
            <person name="Stevenson D.W."/>
            <person name="Thummler F."/>
            <person name="Tillich M."/>
            <person name="Villarreal Aguilar J.C."/>
            <person name="Widiez T."/>
            <person name="Wong G.K."/>
            <person name="Wymore A."/>
            <person name="Zhang Y."/>
            <person name="Zimmer A.D."/>
            <person name="Quatrano R.S."/>
            <person name="Mayer K.F.X."/>
            <person name="Goodstein D."/>
            <person name="Casacuberta J.M."/>
            <person name="Vandepoele K."/>
            <person name="Reski R."/>
            <person name="Cuming A.C."/>
            <person name="Tuskan G.A."/>
            <person name="Maumus F."/>
            <person name="Salse J."/>
            <person name="Schmutz J."/>
            <person name="Rensing S.A."/>
        </authorList>
    </citation>
    <scope>NUCLEOTIDE SEQUENCE [LARGE SCALE GENOMIC DNA]</scope>
    <source>
        <strain evidence="13 14">cv. Gransden 2004</strain>
    </source>
</reference>
<evidence type="ECO:0000256" key="8">
    <source>
        <dbReference type="RuleBase" id="RU004561"/>
    </source>
</evidence>
<proteinExistence type="inferred from homology"/>
<keyword evidence="6 8" id="KW-0539">Nucleus</keyword>
<organism evidence="12">
    <name type="scientific">Physcomitrium patens</name>
    <name type="common">Spreading-leaved earth moss</name>
    <name type="synonym">Physcomitrella patens</name>
    <dbReference type="NCBI Taxonomy" id="3218"/>
    <lineage>
        <taxon>Eukaryota</taxon>
        <taxon>Viridiplantae</taxon>
        <taxon>Streptophyta</taxon>
        <taxon>Embryophyta</taxon>
        <taxon>Bryophyta</taxon>
        <taxon>Bryophytina</taxon>
        <taxon>Bryopsida</taxon>
        <taxon>Funariidae</taxon>
        <taxon>Funariales</taxon>
        <taxon>Funariaceae</taxon>
        <taxon>Physcomitrium</taxon>
    </lineage>
</organism>
<evidence type="ECO:0000313" key="14">
    <source>
        <dbReference type="Proteomes" id="UP000006727"/>
    </source>
</evidence>
<dbReference type="PROSITE" id="PS50863">
    <property type="entry name" value="B3"/>
    <property type="match status" value="1"/>
</dbReference>
<keyword evidence="4 8" id="KW-0238">DNA-binding</keyword>
<dbReference type="EMBL" id="ABEU02000026">
    <property type="protein sequence ID" value="PNR27047.1"/>
    <property type="molecule type" value="Genomic_DNA"/>
</dbReference>
<reference evidence="12 14" key="1">
    <citation type="journal article" date="2008" name="Science">
        <title>The Physcomitrella genome reveals evolutionary insights into the conquest of land by plants.</title>
        <authorList>
            <person name="Rensing S."/>
            <person name="Lang D."/>
            <person name="Zimmer A."/>
            <person name="Terry A."/>
            <person name="Salamov A."/>
            <person name="Shapiro H."/>
            <person name="Nishiyama T."/>
            <person name="Perroud P.-F."/>
            <person name="Lindquist E."/>
            <person name="Kamisugi Y."/>
            <person name="Tanahashi T."/>
            <person name="Sakakibara K."/>
            <person name="Fujita T."/>
            <person name="Oishi K."/>
            <person name="Shin-I T."/>
            <person name="Kuroki Y."/>
            <person name="Toyoda A."/>
            <person name="Suzuki Y."/>
            <person name="Hashimoto A."/>
            <person name="Yamaguchi K."/>
            <person name="Sugano A."/>
            <person name="Kohara Y."/>
            <person name="Fujiyama A."/>
            <person name="Anterola A."/>
            <person name="Aoki S."/>
            <person name="Ashton N."/>
            <person name="Barbazuk W.B."/>
            <person name="Barker E."/>
            <person name="Bennetzen J."/>
            <person name="Bezanilla M."/>
            <person name="Blankenship R."/>
            <person name="Cho S.H."/>
            <person name="Dutcher S."/>
            <person name="Estelle M."/>
            <person name="Fawcett J.A."/>
            <person name="Gundlach H."/>
            <person name="Hanada K."/>
            <person name="Heyl A."/>
            <person name="Hicks K.A."/>
            <person name="Hugh J."/>
            <person name="Lohr M."/>
            <person name="Mayer K."/>
            <person name="Melkozernov A."/>
            <person name="Murata T."/>
            <person name="Nelson D."/>
            <person name="Pils B."/>
            <person name="Prigge M."/>
            <person name="Reiss B."/>
            <person name="Renner T."/>
            <person name="Rombauts S."/>
            <person name="Rushton P."/>
            <person name="Sanderfoot A."/>
            <person name="Schween G."/>
            <person name="Shiu S.-H."/>
            <person name="Stueber K."/>
            <person name="Theodoulou F.L."/>
            <person name="Tu H."/>
            <person name="Van de Peer Y."/>
            <person name="Verrier P.J."/>
            <person name="Waters E."/>
            <person name="Wood A."/>
            <person name="Yang L."/>
            <person name="Cove D."/>
            <person name="Cuming A."/>
            <person name="Hasebe M."/>
            <person name="Lucas S."/>
            <person name="Mishler D.B."/>
            <person name="Reski R."/>
            <person name="Grigoriev I."/>
            <person name="Quatrano R.S."/>
            <person name="Boore J.L."/>
        </authorList>
    </citation>
    <scope>NUCLEOTIDE SEQUENCE [LARGE SCALE GENOMIC DNA]</scope>
    <source>
        <strain evidence="13 14">cv. Gransden 2004</strain>
    </source>
</reference>
<dbReference type="Pfam" id="PF02362">
    <property type="entry name" value="B3"/>
    <property type="match status" value="1"/>
</dbReference>
<keyword evidence="3 8" id="KW-0805">Transcription regulation</keyword>
<dbReference type="FunCoup" id="A0A2K1ICQ2">
    <property type="interactions" value="1678"/>
</dbReference>
<evidence type="ECO:0000256" key="2">
    <source>
        <dbReference type="ARBA" id="ARBA00007853"/>
    </source>
</evidence>
<dbReference type="Gramene" id="Pp3c26_11550V3.1">
    <property type="protein sequence ID" value="Pp3c26_11550V3.1"/>
    <property type="gene ID" value="Pp3c26_11550"/>
</dbReference>
<evidence type="ECO:0000259" key="10">
    <source>
        <dbReference type="PROSITE" id="PS50863"/>
    </source>
</evidence>
<evidence type="ECO:0000256" key="4">
    <source>
        <dbReference type="ARBA" id="ARBA00023125"/>
    </source>
</evidence>
<dbReference type="PROSITE" id="PS51745">
    <property type="entry name" value="PB1"/>
    <property type="match status" value="1"/>
</dbReference>
<dbReference type="PANTHER" id="PTHR31384">
    <property type="entry name" value="AUXIN RESPONSE FACTOR 4-RELATED"/>
    <property type="match status" value="1"/>
</dbReference>
<evidence type="ECO:0000256" key="6">
    <source>
        <dbReference type="ARBA" id="ARBA00023242"/>
    </source>
</evidence>
<evidence type="ECO:0000313" key="12">
    <source>
        <dbReference type="EMBL" id="PNR27047.1"/>
    </source>
</evidence>
<dbReference type="Gene3D" id="3.10.20.90">
    <property type="entry name" value="Phosphatidylinositol 3-kinase Catalytic Subunit, Chain A, domain 1"/>
    <property type="match status" value="1"/>
</dbReference>
<name>A0A2K1ICQ2_PHYPA</name>